<gene>
    <name evidence="2" type="ORF">D641_0113225</name>
</gene>
<dbReference type="AlphaFoldDB" id="A0A022KVS4"/>
<sequence>MPQLIPPQPAFASDAERVVWEVLAGALPDDATLIAGQRITDEAHEVEMDLLLLWPGIGTVVIEVKGGRVSVTDGTWHQADRTARRPLHTSPIEQAQRARHVLLRHVNERSSRPLGRSVHMVALPWTELPSDWDVPDAPRALLLDGTDLRDDGARAVERIITALRTHGGNHLPPLEPFQRDHAVKTLRRTHEAIANHQLLSREIEDAGNQLTREQERMLALLRFQRRAQVVGGAGSGKTHLALMKARALTQEGKRTALLCYSRGLARHFQLLTATWPARDRPAYVGLFHDLPVSWGAPPEGEYEGEVAQYYEKFLPAQLRELAATRPAGDLFDAIVVDEAQDFADLWWEGLRPCLVDPADSGASVLFVFTDEHQSVFDRDGRAPITLSPFPLDDNLRNTRTIARTFAPLTPVEQNARMDEGVPVRFVPCATEDAVTMADDQVEALMDEGWDPGDIALLTTGRRHPEQRERIDHFGYDGYWDEFFAAEDVFYGHVLNFKGLERRAVVLSVNGFQHWDRSPHLLYVGLSRARSLLVVVGDPELIRDSVGDAVVEQVTGSAQR</sequence>
<name>A0A022KVS4_9MICO</name>
<evidence type="ECO:0000313" key="3">
    <source>
        <dbReference type="Proteomes" id="UP000019754"/>
    </source>
</evidence>
<dbReference type="HOGENOM" id="CLU_024502_0_0_11"/>
<dbReference type="InterPro" id="IPR027417">
    <property type="entry name" value="P-loop_NTPase"/>
</dbReference>
<dbReference type="GO" id="GO:0003677">
    <property type="term" value="F:DNA binding"/>
    <property type="evidence" value="ECO:0007669"/>
    <property type="project" value="InterPro"/>
</dbReference>
<dbReference type="SUPFAM" id="SSF52540">
    <property type="entry name" value="P-loop containing nucleoside triphosphate hydrolases"/>
    <property type="match status" value="1"/>
</dbReference>
<evidence type="ECO:0000313" key="2">
    <source>
        <dbReference type="EMBL" id="EYT48138.1"/>
    </source>
</evidence>
<proteinExistence type="predicted"/>
<dbReference type="InterPro" id="IPR011528">
    <property type="entry name" value="NERD"/>
</dbReference>
<reference evidence="2 3" key="1">
    <citation type="journal article" date="2013" name="Genome Announc.">
        <title>Draft genome sequence of an Actinobacterium, Brachybacterium muris strain UCD-AY4.</title>
        <authorList>
            <person name="Lo J.R."/>
            <person name="Lang J.M."/>
            <person name="Darling A.E."/>
            <person name="Eisen J.A."/>
            <person name="Coil D.A."/>
        </authorList>
    </citation>
    <scope>NUCLEOTIDE SEQUENCE [LARGE SCALE GENOMIC DNA]</scope>
    <source>
        <strain evidence="2 3">UCD-AY4</strain>
    </source>
</reference>
<organism evidence="2 3">
    <name type="scientific">Brachybacterium muris UCD-AY4</name>
    <dbReference type="NCBI Taxonomy" id="1249481"/>
    <lineage>
        <taxon>Bacteria</taxon>
        <taxon>Bacillati</taxon>
        <taxon>Actinomycetota</taxon>
        <taxon>Actinomycetes</taxon>
        <taxon>Micrococcales</taxon>
        <taxon>Dermabacteraceae</taxon>
        <taxon>Brachybacterium</taxon>
    </lineage>
</organism>
<dbReference type="OrthoDB" id="4509614at2"/>
<dbReference type="RefSeq" id="WP_017823979.1">
    <property type="nucleotide sequence ID" value="NZ_AORC01000018.1"/>
</dbReference>
<keyword evidence="3" id="KW-1185">Reference proteome</keyword>
<dbReference type="PANTHER" id="PTHR11070:SF30">
    <property type="entry name" value="F-BOX DNA HELICASE 1"/>
    <property type="match status" value="1"/>
</dbReference>
<accession>A0A022KVS4</accession>
<dbReference type="EMBL" id="AORC01000018">
    <property type="protein sequence ID" value="EYT48138.1"/>
    <property type="molecule type" value="Genomic_DNA"/>
</dbReference>
<dbReference type="InterPro" id="IPR000212">
    <property type="entry name" value="DNA_helicase_UvrD/REP"/>
</dbReference>
<feature type="domain" description="NERD" evidence="1">
    <location>
        <begin position="14"/>
        <end position="108"/>
    </location>
</feature>
<dbReference type="Pfam" id="PF08378">
    <property type="entry name" value="NERD"/>
    <property type="match status" value="1"/>
</dbReference>
<dbReference type="GO" id="GO:0043138">
    <property type="term" value="F:3'-5' DNA helicase activity"/>
    <property type="evidence" value="ECO:0007669"/>
    <property type="project" value="TreeGrafter"/>
</dbReference>
<protein>
    <submittedName>
        <fullName evidence="2">NERD domain protein</fullName>
    </submittedName>
</protein>
<dbReference type="Proteomes" id="UP000019754">
    <property type="component" value="Unassembled WGS sequence"/>
</dbReference>
<dbReference type="PANTHER" id="PTHR11070">
    <property type="entry name" value="UVRD / RECB / PCRA DNA HELICASE FAMILY MEMBER"/>
    <property type="match status" value="1"/>
</dbReference>
<dbReference type="GO" id="GO:0031297">
    <property type="term" value="P:replication fork processing"/>
    <property type="evidence" value="ECO:0007669"/>
    <property type="project" value="TreeGrafter"/>
</dbReference>
<dbReference type="Gene3D" id="3.40.50.300">
    <property type="entry name" value="P-loop containing nucleotide triphosphate hydrolases"/>
    <property type="match status" value="2"/>
</dbReference>
<evidence type="ECO:0000259" key="1">
    <source>
        <dbReference type="Pfam" id="PF08378"/>
    </source>
</evidence>
<dbReference type="STRING" id="1249481.D641_0113225"/>
<dbReference type="GO" id="GO:0000724">
    <property type="term" value="P:double-strand break repair via homologous recombination"/>
    <property type="evidence" value="ECO:0007669"/>
    <property type="project" value="TreeGrafter"/>
</dbReference>
<dbReference type="GO" id="GO:0005524">
    <property type="term" value="F:ATP binding"/>
    <property type="evidence" value="ECO:0007669"/>
    <property type="project" value="InterPro"/>
</dbReference>
<comment type="caution">
    <text evidence="2">The sequence shown here is derived from an EMBL/GenBank/DDBJ whole genome shotgun (WGS) entry which is preliminary data.</text>
</comment>